<dbReference type="Proteomes" id="UP000232806">
    <property type="component" value="Chromosome"/>
</dbReference>
<dbReference type="Gene3D" id="3.30.310.50">
    <property type="entry name" value="Alpha-D-phosphohexomutase, C-terminal domain"/>
    <property type="match status" value="1"/>
</dbReference>
<evidence type="ECO:0000256" key="4">
    <source>
        <dbReference type="ARBA" id="ARBA00022723"/>
    </source>
</evidence>
<dbReference type="InterPro" id="IPR005844">
    <property type="entry name" value="A-D-PHexomutase_a/b/a-I"/>
</dbReference>
<comment type="cofactor">
    <cofactor evidence="1">
        <name>Mg(2+)</name>
        <dbReference type="ChEBI" id="CHEBI:18420"/>
    </cofactor>
</comment>
<dbReference type="Gene3D" id="3.40.120.10">
    <property type="entry name" value="Alpha-D-Glucose-1,6-Bisphosphate, subunit A, domain 3"/>
    <property type="match status" value="3"/>
</dbReference>
<protein>
    <recommendedName>
        <fullName evidence="13">Phosphomannomutase</fullName>
    </recommendedName>
</protein>
<evidence type="ECO:0000256" key="3">
    <source>
        <dbReference type="ARBA" id="ARBA00022553"/>
    </source>
</evidence>
<feature type="domain" description="Alpha-D-phosphohexomutase alpha/beta/alpha" evidence="10">
    <location>
        <begin position="252"/>
        <end position="355"/>
    </location>
</feature>
<dbReference type="PANTHER" id="PTHR43771:SF1">
    <property type="entry name" value="PHOSPHOMANNOMUTASE"/>
    <property type="match status" value="1"/>
</dbReference>
<feature type="domain" description="Alpha-D-phosphohexomutase C-terminal" evidence="7">
    <location>
        <begin position="368"/>
        <end position="432"/>
    </location>
</feature>
<keyword evidence="6" id="KW-0413">Isomerase</keyword>
<dbReference type="Pfam" id="PF00408">
    <property type="entry name" value="PGM_PMM_IV"/>
    <property type="match status" value="1"/>
</dbReference>
<dbReference type="PANTHER" id="PTHR43771">
    <property type="entry name" value="PHOSPHOMANNOMUTASE"/>
    <property type="match status" value="1"/>
</dbReference>
<evidence type="ECO:0000256" key="6">
    <source>
        <dbReference type="ARBA" id="ARBA00023235"/>
    </source>
</evidence>
<keyword evidence="4" id="KW-0479">Metal-binding</keyword>
<dbReference type="InterPro" id="IPR005845">
    <property type="entry name" value="A-D-PHexomutase_a/b/a-II"/>
</dbReference>
<name>A0A2H4VCF8_9EURY</name>
<evidence type="ECO:0000259" key="9">
    <source>
        <dbReference type="Pfam" id="PF02879"/>
    </source>
</evidence>
<proteinExistence type="inferred from homology"/>
<dbReference type="GO" id="GO:0005975">
    <property type="term" value="P:carbohydrate metabolic process"/>
    <property type="evidence" value="ECO:0007669"/>
    <property type="project" value="InterPro"/>
</dbReference>
<reference evidence="11 12" key="1">
    <citation type="submission" date="2016-10" db="EMBL/GenBank/DDBJ databases">
        <title>Comparative genomics between deep and shallow subseafloor isolates.</title>
        <authorList>
            <person name="Ishii S."/>
            <person name="Miller J.R."/>
            <person name="Sutton G."/>
            <person name="Suzuki S."/>
            <person name="Methe B."/>
            <person name="Inagaki F."/>
            <person name="Imachi H."/>
        </authorList>
    </citation>
    <scope>NUCLEOTIDE SEQUENCE [LARGE SCALE GENOMIC DNA]</scope>
    <source>
        <strain evidence="11 12">MO-MB1</strain>
    </source>
</reference>
<evidence type="ECO:0000259" key="7">
    <source>
        <dbReference type="Pfam" id="PF00408"/>
    </source>
</evidence>
<comment type="similarity">
    <text evidence="2">Belongs to the phosphohexose mutase family.</text>
</comment>
<feature type="domain" description="Alpha-D-phosphohexomutase alpha/beta/alpha" evidence="9">
    <location>
        <begin position="145"/>
        <end position="244"/>
    </location>
</feature>
<feature type="domain" description="Alpha-D-phosphohexomutase alpha/beta/alpha" evidence="8">
    <location>
        <begin position="14"/>
        <end position="129"/>
    </location>
</feature>
<evidence type="ECO:0000313" key="12">
    <source>
        <dbReference type="Proteomes" id="UP000232806"/>
    </source>
</evidence>
<evidence type="ECO:0008006" key="13">
    <source>
        <dbReference type="Google" id="ProtNLM"/>
    </source>
</evidence>
<dbReference type="InterPro" id="IPR005846">
    <property type="entry name" value="A-D-PHexomutase_a/b/a-III"/>
</dbReference>
<evidence type="ECO:0000256" key="2">
    <source>
        <dbReference type="ARBA" id="ARBA00010231"/>
    </source>
</evidence>
<keyword evidence="3" id="KW-0597">Phosphoprotein</keyword>
<dbReference type="SUPFAM" id="SSF55957">
    <property type="entry name" value="Phosphoglucomutase, C-terminal domain"/>
    <property type="match status" value="1"/>
</dbReference>
<dbReference type="Pfam" id="PF02879">
    <property type="entry name" value="PGM_PMM_II"/>
    <property type="match status" value="1"/>
</dbReference>
<dbReference type="GO" id="GO:0046872">
    <property type="term" value="F:metal ion binding"/>
    <property type="evidence" value="ECO:0007669"/>
    <property type="project" value="UniProtKB-KW"/>
</dbReference>
<dbReference type="Pfam" id="PF02880">
    <property type="entry name" value="PGM_PMM_III"/>
    <property type="match status" value="1"/>
</dbReference>
<gene>
    <name evidence="11" type="ORF">BK007_06950</name>
</gene>
<evidence type="ECO:0000259" key="8">
    <source>
        <dbReference type="Pfam" id="PF02878"/>
    </source>
</evidence>
<evidence type="ECO:0000256" key="5">
    <source>
        <dbReference type="ARBA" id="ARBA00022842"/>
    </source>
</evidence>
<evidence type="ECO:0000259" key="10">
    <source>
        <dbReference type="Pfam" id="PF02880"/>
    </source>
</evidence>
<accession>A0A2H4VCF8</accession>
<dbReference type="SUPFAM" id="SSF53738">
    <property type="entry name" value="Phosphoglucomutase, first 3 domains"/>
    <property type="match status" value="3"/>
</dbReference>
<keyword evidence="5" id="KW-0460">Magnesium</keyword>
<dbReference type="AlphaFoldDB" id="A0A2H4VCF8"/>
<dbReference type="Pfam" id="PF02878">
    <property type="entry name" value="PGM_PMM_I"/>
    <property type="match status" value="1"/>
</dbReference>
<dbReference type="EMBL" id="CP017766">
    <property type="protein sequence ID" value="AUB55762.1"/>
    <property type="molecule type" value="Genomic_DNA"/>
</dbReference>
<dbReference type="GO" id="GO:0016868">
    <property type="term" value="F:intramolecular phosphotransferase activity"/>
    <property type="evidence" value="ECO:0007669"/>
    <property type="project" value="InterPro"/>
</dbReference>
<evidence type="ECO:0000313" key="11">
    <source>
        <dbReference type="EMBL" id="AUB55762.1"/>
    </source>
</evidence>
<evidence type="ECO:0000256" key="1">
    <source>
        <dbReference type="ARBA" id="ARBA00001946"/>
    </source>
</evidence>
<dbReference type="InterPro" id="IPR016055">
    <property type="entry name" value="A-D-PHexomutase_a/b/a-I/II/III"/>
</dbReference>
<organism evidence="11 12">
    <name type="scientific">Methanobacterium subterraneum</name>
    <dbReference type="NCBI Taxonomy" id="59277"/>
    <lineage>
        <taxon>Archaea</taxon>
        <taxon>Methanobacteriati</taxon>
        <taxon>Methanobacteriota</taxon>
        <taxon>Methanomada group</taxon>
        <taxon>Methanobacteria</taxon>
        <taxon>Methanobacteriales</taxon>
        <taxon>Methanobacteriaceae</taxon>
        <taxon>Methanobacterium</taxon>
    </lineage>
</organism>
<dbReference type="InterPro" id="IPR005843">
    <property type="entry name" value="A-D-PHexomutase_C"/>
</dbReference>
<sequence>MVLEELIMSRFVQNIRGVVNFEITNKFASHLGTIVGNYVGPEKRVVVGRDLNVPSQMIKRSITTGLMAAGVDVIDFGVAPIPVIHYSREFYNANVMITISKSHLRPEDVDIKIFSDHEIPLEQRHADKVSWNQIGTLRYVHEYREKYIKGVLDEIDVSAINKKSFLIVLDCEGGDMPFAPQLLHKINCETVLIGCNENTLEGDFPEPSPKRISLVSELTTAIGADMGVLLDNDHDRAVFIDQNGNMIRDQTVLGIFAKYILENNPNGTVVSSVVASQSVDEMVIKNGGKIIKTSVNTVLNEIEDSEAIFGGDEPGMYVFPEFQNCFDAIFSVMKMLEILAKKDTTLSKLAREIKEYNRTVFTIECEHDKKYEVMDAFKTKFESGEEINVVDGVRVDLEDSFILIRPSRFEPLIRVYIESKSAEKLQKLTESVQTMIEKV</sequence>
<dbReference type="InterPro" id="IPR036900">
    <property type="entry name" value="A-D-PHexomutase_C_sf"/>
</dbReference>